<accession>A0AAV5DTP1</accession>
<reference evidence="2" key="2">
    <citation type="submission" date="2021-12" db="EMBL/GenBank/DDBJ databases">
        <title>Resequencing data analysis of finger millet.</title>
        <authorList>
            <person name="Hatakeyama M."/>
            <person name="Aluri S."/>
            <person name="Balachadran M.T."/>
            <person name="Sivarajan S.R."/>
            <person name="Poveda L."/>
            <person name="Shimizu-Inatsugi R."/>
            <person name="Schlapbach R."/>
            <person name="Sreeman S.M."/>
            <person name="Shimizu K.K."/>
        </authorList>
    </citation>
    <scope>NUCLEOTIDE SEQUENCE</scope>
</reference>
<name>A0AAV5DTP1_ELECO</name>
<dbReference type="EMBL" id="BQKI01000071">
    <property type="protein sequence ID" value="GJN13673.1"/>
    <property type="molecule type" value="Genomic_DNA"/>
</dbReference>
<proteinExistence type="predicted"/>
<dbReference type="Pfam" id="PF20241">
    <property type="entry name" value="DUF6598"/>
    <property type="match status" value="1"/>
</dbReference>
<protein>
    <recommendedName>
        <fullName evidence="1">DUF6598 domain-containing protein</fullName>
    </recommendedName>
</protein>
<organism evidence="2 3">
    <name type="scientific">Eleusine coracana subsp. coracana</name>
    <dbReference type="NCBI Taxonomy" id="191504"/>
    <lineage>
        <taxon>Eukaryota</taxon>
        <taxon>Viridiplantae</taxon>
        <taxon>Streptophyta</taxon>
        <taxon>Embryophyta</taxon>
        <taxon>Tracheophyta</taxon>
        <taxon>Spermatophyta</taxon>
        <taxon>Magnoliopsida</taxon>
        <taxon>Liliopsida</taxon>
        <taxon>Poales</taxon>
        <taxon>Poaceae</taxon>
        <taxon>PACMAD clade</taxon>
        <taxon>Chloridoideae</taxon>
        <taxon>Cynodonteae</taxon>
        <taxon>Eleusininae</taxon>
        <taxon>Eleusine</taxon>
    </lineage>
</organism>
<dbReference type="InterPro" id="IPR046533">
    <property type="entry name" value="DUF6598"/>
</dbReference>
<dbReference type="PANTHER" id="PTHR33065:SF131">
    <property type="entry name" value="EXPRESSED PROTEIN"/>
    <property type="match status" value="1"/>
</dbReference>
<dbReference type="PANTHER" id="PTHR33065">
    <property type="entry name" value="OS07G0486400 PROTEIN"/>
    <property type="match status" value="1"/>
</dbReference>
<feature type="domain" description="DUF6598" evidence="1">
    <location>
        <begin position="1"/>
        <end position="67"/>
    </location>
</feature>
<gene>
    <name evidence="2" type="primary">gb00403</name>
    <name evidence="2" type="ORF">PR202_gb00403</name>
</gene>
<reference evidence="2" key="1">
    <citation type="journal article" date="2018" name="DNA Res.">
        <title>Multiple hybrid de novo genome assembly of finger millet, an orphan allotetraploid crop.</title>
        <authorList>
            <person name="Hatakeyama M."/>
            <person name="Aluri S."/>
            <person name="Balachadran M.T."/>
            <person name="Sivarajan S.R."/>
            <person name="Patrignani A."/>
            <person name="Gruter S."/>
            <person name="Poveda L."/>
            <person name="Shimizu-Inatsugi R."/>
            <person name="Baeten J."/>
            <person name="Francoijs K.J."/>
            <person name="Nataraja K.N."/>
            <person name="Reddy Y.A.N."/>
            <person name="Phadnis S."/>
            <person name="Ravikumar R.L."/>
            <person name="Schlapbach R."/>
            <person name="Sreeman S.M."/>
            <person name="Shimizu K.K."/>
        </authorList>
    </citation>
    <scope>NUCLEOTIDE SEQUENCE</scope>
</reference>
<dbReference type="Proteomes" id="UP001054889">
    <property type="component" value="Unassembled WGS sequence"/>
</dbReference>
<evidence type="ECO:0000313" key="3">
    <source>
        <dbReference type="Proteomes" id="UP001054889"/>
    </source>
</evidence>
<sequence>MEIYYVKVAQITGKLQWPLDVYGDVAVRDNLDYKRNYLFRRSRERCQTLTSPQACAHFVPSHSVSSVVSIHLVIRVCTICCTVEC</sequence>
<dbReference type="AlphaFoldDB" id="A0AAV5DTP1"/>
<comment type="caution">
    <text evidence="2">The sequence shown here is derived from an EMBL/GenBank/DDBJ whole genome shotgun (WGS) entry which is preliminary data.</text>
</comment>
<evidence type="ECO:0000259" key="1">
    <source>
        <dbReference type="Pfam" id="PF20241"/>
    </source>
</evidence>
<evidence type="ECO:0000313" key="2">
    <source>
        <dbReference type="EMBL" id="GJN13673.1"/>
    </source>
</evidence>
<keyword evidence="3" id="KW-1185">Reference proteome</keyword>